<evidence type="ECO:0000313" key="1">
    <source>
        <dbReference type="EMBL" id="MFD2317983.1"/>
    </source>
</evidence>
<evidence type="ECO:0000313" key="2">
    <source>
        <dbReference type="Proteomes" id="UP001597287"/>
    </source>
</evidence>
<dbReference type="RefSeq" id="WP_380104693.1">
    <property type="nucleotide sequence ID" value="NZ_JBHSIH010000001.1"/>
</dbReference>
<dbReference type="Pfam" id="PF06074">
    <property type="entry name" value="Portal_Mu"/>
    <property type="match status" value="1"/>
</dbReference>
<protein>
    <submittedName>
        <fullName evidence="1">DUF935 domain-containing protein</fullName>
    </submittedName>
</protein>
<keyword evidence="2" id="KW-1185">Reference proteome</keyword>
<dbReference type="EMBL" id="JBHUIG010000003">
    <property type="protein sequence ID" value="MFD2317983.1"/>
    <property type="molecule type" value="Genomic_DNA"/>
</dbReference>
<accession>A0ABW5EJU1</accession>
<reference evidence="2" key="1">
    <citation type="journal article" date="2019" name="Int. J. Syst. Evol. Microbiol.">
        <title>The Global Catalogue of Microorganisms (GCM) 10K type strain sequencing project: providing services to taxonomists for standard genome sequencing and annotation.</title>
        <authorList>
            <consortium name="The Broad Institute Genomics Platform"/>
            <consortium name="The Broad Institute Genome Sequencing Center for Infectious Disease"/>
            <person name="Wu L."/>
            <person name="Ma J."/>
        </authorList>
    </citation>
    <scope>NUCLEOTIDE SEQUENCE [LARGE SCALE GENOMIC DNA]</scope>
    <source>
        <strain evidence="2">CCUG 62793</strain>
    </source>
</reference>
<name>A0ABW5EJU1_9BURK</name>
<gene>
    <name evidence="1" type="ORF">ACFSPV_04660</name>
</gene>
<proteinExistence type="predicted"/>
<dbReference type="InterPro" id="IPR009279">
    <property type="entry name" value="Portal_Mu"/>
</dbReference>
<comment type="caution">
    <text evidence="1">The sequence shown here is derived from an EMBL/GenBank/DDBJ whole genome shotgun (WGS) entry which is preliminary data.</text>
</comment>
<sequence length="503" mass="55275">MPAAELNTEFANRLRDPFEQNYMGVLRTNDPLLLERGNGGVELYRDLRRDGKVFSGLQKRQLALIGKAWQVEPRAKDNAKATQDAETLTTILKGFSFDKLSADLLEALLAGHAIAEIIWTIRDDLVVPARVVKRAQRRFVYVQDDEHSPPRLQLLTRENMLTGVPVPERKFIAHRVNPEDDNPYGTGLGLQLFWPVFFKRKGIVAWNKLCDRFGSPTPHGKYPRQASPKEKGTLADALRAMSNDGYLMTPEGMEIALLESKLSGNVTTQQQLCEYMDDWISEVLTGQEPARSGGGALAAASKERQNVRQDLTQADSDLLSETLNETLIGWICEYNGFEPCQVSRQIKEEEDTKAQAEADKIVSDMGFELDENTVRAKYGEGWSKKAASPPPINMPAANIPPGNGLPPMAPSNFAEPTAKPNAPDALDALIDQEQAQWQPVMDPLVVPLRALLADAAARGQTAGELLARLPEVLAAMDADPMAASLTRVAFAARLAADAGIPNE</sequence>
<dbReference type="Proteomes" id="UP001597287">
    <property type="component" value="Unassembled WGS sequence"/>
</dbReference>
<organism evidence="1 2">
    <name type="scientific">Delftia deserti</name>
    <dbReference type="NCBI Taxonomy" id="1651218"/>
    <lineage>
        <taxon>Bacteria</taxon>
        <taxon>Pseudomonadati</taxon>
        <taxon>Pseudomonadota</taxon>
        <taxon>Betaproteobacteria</taxon>
        <taxon>Burkholderiales</taxon>
        <taxon>Comamonadaceae</taxon>
        <taxon>Delftia</taxon>
    </lineage>
</organism>